<dbReference type="InterPro" id="IPR033118">
    <property type="entry name" value="EXPERA"/>
</dbReference>
<proteinExistence type="predicted"/>
<keyword evidence="2 5" id="KW-0812">Transmembrane</keyword>
<comment type="caution">
    <text evidence="7">The sequence shown here is derived from an EMBL/GenBank/DDBJ whole genome shotgun (WGS) entry which is preliminary data.</text>
</comment>
<feature type="transmembrane region" description="Helical" evidence="5">
    <location>
        <begin position="219"/>
        <end position="240"/>
    </location>
</feature>
<evidence type="ECO:0000313" key="7">
    <source>
        <dbReference type="EMBL" id="GJF08056.1"/>
    </source>
</evidence>
<feature type="transmembrane region" description="Helical" evidence="5">
    <location>
        <begin position="149"/>
        <end position="171"/>
    </location>
</feature>
<evidence type="ECO:0000313" key="8">
    <source>
        <dbReference type="Proteomes" id="UP001060504"/>
    </source>
</evidence>
<comment type="subcellular location">
    <subcellularLocation>
        <location evidence="1">Membrane</location>
        <topology evidence="1">Multi-pass membrane protein</topology>
    </subcellularLocation>
</comment>
<keyword evidence="8" id="KW-1185">Reference proteome</keyword>
<dbReference type="EMBL" id="BPRH01000031">
    <property type="protein sequence ID" value="GJF08056.1"/>
    <property type="molecule type" value="Genomic_DNA"/>
</dbReference>
<evidence type="ECO:0000259" key="6">
    <source>
        <dbReference type="PROSITE" id="PS51751"/>
    </source>
</evidence>
<keyword evidence="3 5" id="KW-1133">Transmembrane helix</keyword>
<feature type="transmembrane region" description="Helical" evidence="5">
    <location>
        <begin position="25"/>
        <end position="46"/>
    </location>
</feature>
<feature type="transmembrane region" description="Helical" evidence="5">
    <location>
        <begin position="90"/>
        <end position="108"/>
    </location>
</feature>
<name>A0ABQ4V3E2_9MYCO</name>
<gene>
    <name evidence="7" type="ORF">NGTWS1702_00290</name>
</gene>
<reference evidence="7 8" key="1">
    <citation type="submission" date="2021-08" db="EMBL/GenBank/DDBJ databases">
        <title>Draft genome sequence of Mycolicibacterium sp. NGTWS1702 strain.</title>
        <authorList>
            <person name="Matsumoto M."/>
            <person name="Tang B.C.C."/>
            <person name="Machida Y."/>
            <person name="Matoyama H."/>
            <person name="Kishihara T."/>
            <person name="Sato S."/>
            <person name="Kondo I."/>
            <person name="Sano M."/>
            <person name="Kato G."/>
        </authorList>
    </citation>
    <scope>NUCLEOTIDE SEQUENCE [LARGE SCALE GENOMIC DNA]</scope>
    <source>
        <strain evidence="7 8">NGTWSNA01</strain>
    </source>
</reference>
<feature type="domain" description="EXPERA" evidence="6">
    <location>
        <begin position="90"/>
        <end position="236"/>
    </location>
</feature>
<feature type="transmembrane region" description="Helical" evidence="5">
    <location>
        <begin position="58"/>
        <end position="78"/>
    </location>
</feature>
<feature type="transmembrane region" description="Helical" evidence="5">
    <location>
        <begin position="178"/>
        <end position="199"/>
    </location>
</feature>
<dbReference type="PROSITE" id="PS51751">
    <property type="entry name" value="EXPERA"/>
    <property type="match status" value="1"/>
</dbReference>
<accession>A0ABQ4V3E2</accession>
<keyword evidence="4 5" id="KW-0472">Membrane</keyword>
<evidence type="ECO:0000256" key="2">
    <source>
        <dbReference type="ARBA" id="ARBA00022692"/>
    </source>
</evidence>
<evidence type="ECO:0000256" key="1">
    <source>
        <dbReference type="ARBA" id="ARBA00004141"/>
    </source>
</evidence>
<evidence type="ECO:0000256" key="4">
    <source>
        <dbReference type="ARBA" id="ARBA00023136"/>
    </source>
</evidence>
<protein>
    <recommendedName>
        <fullName evidence="6">EXPERA domain-containing protein</fullName>
    </recommendedName>
</protein>
<evidence type="ECO:0000256" key="5">
    <source>
        <dbReference type="SAM" id="Phobius"/>
    </source>
</evidence>
<organism evidence="7 8">
    <name type="scientific">Mycolicibacterium cyprinidarum</name>
    <dbReference type="NCBI Taxonomy" id="2860311"/>
    <lineage>
        <taxon>Bacteria</taxon>
        <taxon>Bacillati</taxon>
        <taxon>Actinomycetota</taxon>
        <taxon>Actinomycetes</taxon>
        <taxon>Mycobacteriales</taxon>
        <taxon>Mycobacteriaceae</taxon>
        <taxon>Mycolicibacterium</taxon>
    </lineage>
</organism>
<sequence>MGQQSVFAYLGIDAAEERLPRDLRVAWAITFGGLVAAFPVYTYLVFGLGMDRGLIADVLATQVALCYWLGPLSAMLPLKGLRKWSPMRRIHMVVVPYLIASVLTHFVWEGLWVLLHKSISASWDAAWAYPWWGYIDGGDLRYYNPTTDFLSIEVLSVINGVIGTVGLLLLFRSKFQRPLGTLMVMAVAVVETVLTWYYYLTEILGGFENVTPTFMDLGVKFIFLNAPWLVLPWFVLYWGYRILRVQFAQPIFEPTVFTANS</sequence>
<evidence type="ECO:0000256" key="3">
    <source>
        <dbReference type="ARBA" id="ARBA00022989"/>
    </source>
</evidence>
<dbReference type="Proteomes" id="UP001060504">
    <property type="component" value="Unassembled WGS sequence"/>
</dbReference>